<accession>A0ABT7LBL4</accession>
<reference evidence="7 8" key="1">
    <citation type="submission" date="2023-06" db="EMBL/GenBank/DDBJ databases">
        <title>Aquibacillus rhizosphaerae LR5S19.</title>
        <authorList>
            <person name="Sun J.-Q."/>
        </authorList>
    </citation>
    <scope>NUCLEOTIDE SEQUENCE [LARGE SCALE GENOMIC DNA]</scope>
    <source>
        <strain evidence="7 8">LR5S19</strain>
    </source>
</reference>
<dbReference type="PANTHER" id="PTHR43649:SF33">
    <property type="entry name" value="POLYGALACTURONAN_RHAMNOGALACTURONAN-BINDING PROTEIN YTCQ"/>
    <property type="match status" value="1"/>
</dbReference>
<evidence type="ECO:0000256" key="2">
    <source>
        <dbReference type="ARBA" id="ARBA00022729"/>
    </source>
</evidence>
<dbReference type="EMBL" id="JASTZU010000063">
    <property type="protein sequence ID" value="MDL4843252.1"/>
    <property type="molecule type" value="Genomic_DNA"/>
</dbReference>
<evidence type="ECO:0000256" key="6">
    <source>
        <dbReference type="SAM" id="SignalP"/>
    </source>
</evidence>
<dbReference type="PROSITE" id="PS51257">
    <property type="entry name" value="PROKAR_LIPOPROTEIN"/>
    <property type="match status" value="1"/>
</dbReference>
<sequence length="496" mass="55554">MRRKLTVFATLFLLMGIVVACGDQDAAGSESGATGFSIMAPLHTPEAPEDTILNKLEEETSTNIEMQWIPDSTYADRVNTAFATNSLADAVYLGNITIFNQFKDAMRDDQFWEIGPYLDDYENLSKLKPQILENSMVDGKIYTLYQGRPLSRQGIIYRKDWADNLGLDTPTTTEEFYEMARAFTEDDPDGNGEDDTFGISDRSDLVYGAFKTVASWFGTPNNFGVKDGEIVPEFMYPEYKETLDYFKDLHSNGYINQDFPVTSKPDQKNFIKNGTAGIYVGAMGDVISLYKDTIELNPDAEFDVQNNIKGPDGEFGVWAIPGFGSGVVFPKSAVKTEEELKEILAFYDSMMSTELANLSYWGIEDEHYTVSDGGALPVEDQAKVDREVKPFQSLEIGEPDTNGRYEGAMEYETKAKAEKLTKDNENHLINDPTVTLDSKTFVQDGSRLQQIITDESYKYILGQTDEAGFEAALEKWKAEGGQDILDEFNASYQENK</sequence>
<dbReference type="CDD" id="cd13580">
    <property type="entry name" value="PBP2_AlgQ_like_1"/>
    <property type="match status" value="1"/>
</dbReference>
<evidence type="ECO:0000256" key="5">
    <source>
        <dbReference type="ARBA" id="ARBA00023288"/>
    </source>
</evidence>
<dbReference type="InterPro" id="IPR006059">
    <property type="entry name" value="SBP"/>
</dbReference>
<evidence type="ECO:0000313" key="8">
    <source>
        <dbReference type="Proteomes" id="UP001235343"/>
    </source>
</evidence>
<gene>
    <name evidence="7" type="ORF">QQS35_22720</name>
</gene>
<evidence type="ECO:0000256" key="1">
    <source>
        <dbReference type="ARBA" id="ARBA00022475"/>
    </source>
</evidence>
<dbReference type="Gene3D" id="3.40.190.10">
    <property type="entry name" value="Periplasmic binding protein-like II"/>
    <property type="match status" value="2"/>
</dbReference>
<dbReference type="SUPFAM" id="SSF53850">
    <property type="entry name" value="Periplasmic binding protein-like II"/>
    <property type="match status" value="1"/>
</dbReference>
<keyword evidence="3" id="KW-0472">Membrane</keyword>
<keyword evidence="8" id="KW-1185">Reference proteome</keyword>
<comment type="caution">
    <text evidence="7">The sequence shown here is derived from an EMBL/GenBank/DDBJ whole genome shotgun (WGS) entry which is preliminary data.</text>
</comment>
<organism evidence="7 8">
    <name type="scientific">Aquibacillus rhizosphaerae</name>
    <dbReference type="NCBI Taxonomy" id="3051431"/>
    <lineage>
        <taxon>Bacteria</taxon>
        <taxon>Bacillati</taxon>
        <taxon>Bacillota</taxon>
        <taxon>Bacilli</taxon>
        <taxon>Bacillales</taxon>
        <taxon>Bacillaceae</taxon>
        <taxon>Aquibacillus</taxon>
    </lineage>
</organism>
<keyword evidence="5" id="KW-0449">Lipoprotein</keyword>
<feature type="chain" id="PRO_5047334887" evidence="6">
    <location>
        <begin position="21"/>
        <end position="496"/>
    </location>
</feature>
<dbReference type="Pfam" id="PF01547">
    <property type="entry name" value="SBP_bac_1"/>
    <property type="match status" value="1"/>
</dbReference>
<name>A0ABT7LBL4_9BACI</name>
<proteinExistence type="predicted"/>
<protein>
    <submittedName>
        <fullName evidence="7">Extracellular solute-binding protein</fullName>
    </submittedName>
</protein>
<dbReference type="InterPro" id="IPR050490">
    <property type="entry name" value="Bact_solute-bd_prot1"/>
</dbReference>
<evidence type="ECO:0000256" key="3">
    <source>
        <dbReference type="ARBA" id="ARBA00023136"/>
    </source>
</evidence>
<keyword evidence="1" id="KW-1003">Cell membrane</keyword>
<keyword evidence="4" id="KW-0564">Palmitate</keyword>
<evidence type="ECO:0000313" key="7">
    <source>
        <dbReference type="EMBL" id="MDL4843252.1"/>
    </source>
</evidence>
<keyword evidence="2 6" id="KW-0732">Signal</keyword>
<feature type="signal peptide" evidence="6">
    <location>
        <begin position="1"/>
        <end position="20"/>
    </location>
</feature>
<dbReference type="PANTHER" id="PTHR43649">
    <property type="entry name" value="ARABINOSE-BINDING PROTEIN-RELATED"/>
    <property type="match status" value="1"/>
</dbReference>
<dbReference type="Proteomes" id="UP001235343">
    <property type="component" value="Unassembled WGS sequence"/>
</dbReference>
<evidence type="ECO:0000256" key="4">
    <source>
        <dbReference type="ARBA" id="ARBA00023139"/>
    </source>
</evidence>